<dbReference type="CDD" id="cd17546">
    <property type="entry name" value="REC_hyHK_CKI1_RcsC-like"/>
    <property type="match status" value="1"/>
</dbReference>
<dbReference type="PRINTS" id="PR00344">
    <property type="entry name" value="BCTRLSENSOR"/>
</dbReference>
<evidence type="ECO:0000259" key="9">
    <source>
        <dbReference type="PROSITE" id="PS50112"/>
    </source>
</evidence>
<dbReference type="SUPFAM" id="SSF55785">
    <property type="entry name" value="PYP-like sensor domain (PAS domain)"/>
    <property type="match status" value="4"/>
</dbReference>
<comment type="catalytic activity">
    <reaction evidence="1">
        <text>ATP + protein L-histidine = ADP + protein N-phospho-L-histidine.</text>
        <dbReference type="EC" id="2.7.13.3"/>
    </reaction>
</comment>
<dbReference type="InterPro" id="IPR003594">
    <property type="entry name" value="HATPase_dom"/>
</dbReference>
<dbReference type="GO" id="GO:0009927">
    <property type="term" value="F:histidine phosphotransfer kinase activity"/>
    <property type="evidence" value="ECO:0007669"/>
    <property type="project" value="TreeGrafter"/>
</dbReference>
<dbReference type="SMART" id="SM00091">
    <property type="entry name" value="PAS"/>
    <property type="match status" value="2"/>
</dbReference>
<evidence type="ECO:0000256" key="1">
    <source>
        <dbReference type="ARBA" id="ARBA00000085"/>
    </source>
</evidence>
<feature type="domain" description="PAS" evidence="9">
    <location>
        <begin position="167"/>
        <end position="204"/>
    </location>
</feature>
<feature type="domain" description="Histidine kinase" evidence="7">
    <location>
        <begin position="650"/>
        <end position="860"/>
    </location>
</feature>
<evidence type="ECO:0000313" key="13">
    <source>
        <dbReference type="Proteomes" id="UP000181870"/>
    </source>
</evidence>
<dbReference type="PANTHER" id="PTHR43047:SF72">
    <property type="entry name" value="OSMOSENSING HISTIDINE PROTEIN KINASE SLN1"/>
    <property type="match status" value="1"/>
</dbReference>
<dbReference type="EMBL" id="FNDO01000069">
    <property type="protein sequence ID" value="SDI71962.1"/>
    <property type="molecule type" value="Genomic_DNA"/>
</dbReference>
<dbReference type="EMBL" id="FMYE01000037">
    <property type="protein sequence ID" value="SDB78267.1"/>
    <property type="molecule type" value="Genomic_DNA"/>
</dbReference>
<dbReference type="InterPro" id="IPR013656">
    <property type="entry name" value="PAS_4"/>
</dbReference>
<dbReference type="SMART" id="SM00388">
    <property type="entry name" value="HisKA"/>
    <property type="match status" value="1"/>
</dbReference>
<accession>A0A1G6G8F6</accession>
<evidence type="ECO:0000259" key="10">
    <source>
        <dbReference type="PROSITE" id="PS50113"/>
    </source>
</evidence>
<protein>
    <recommendedName>
        <fullName evidence="2">histidine kinase</fullName>
        <ecNumber evidence="2">2.7.13.3</ecNumber>
    </recommendedName>
</protein>
<feature type="domain" description="Response regulatory" evidence="8">
    <location>
        <begin position="894"/>
        <end position="1007"/>
    </location>
</feature>
<sequence length="1007" mass="115174">MEHKQLLTVFNSLPVGIGFFTADGTLVRCNESFCRIFGADSQTLLGNKLNINENSVVPDVVKEAVRRCVPVQMSFLYDFDKQRTDKRFFSTRTRTCYLKCNGNPLYDNDGKFVNYIFIFEDITETVKSEEVLQQSRRKTELAMKAANIMFWEFDAVAKLFYSDNEPLNGYDQSKPVSMALYLETLYPDDRSQVTEVMERMSNGEDFSFSFDSRVMLPDSSTWQFCTISGAPYEFDSNKKVLKYVGTRKNNTEVQKKQQFFYNILNNLPLSVHIKDVENDFRYVFCNEESKLMFGTSEDKTTYDVLSEEEVERIQKTDLEVYNTGNPYFGMERIILKDGRSYDTIVRKSIIEDDGKRFLLNTRWDQSLQNELKRRAQLLTVTMEAMNAFTWFFEPARNRVSFGEGFDKNGKKASEINSVDKYLTLVHPDDRQKFAETLQKTVELGSGVWDVEYRIDFRGDGVYQWWETRGLVETTTLNDAPYKYLFGMTQNIDSYKQTELTLLKNKEIQDALVRQNELVLNNTNSGLAYITKEYMVQWENISLCSKSLSFEAYKKGELCYKSTYNRTSPCENCVMQRAFVSLQTEQMKFSLDSAHTVEVFATPVVLEDGSVDGVVIRVDDVTEREKMIKELQEAKHQAEQSDKLKSAFLANMSHEIRTPLNAIVGFSELMAYAGEEEKADYIQIINSNNELLLKLINDILDLSKLEAGSVELKYEPFDLSEHFENMFTSMKQRLKNPDIVLTEINPYHCCQVTLDRNRVAQIITNYVTNAIKYTSKGSIKMGYACKDGGVYFYVKDTGIGIADDKKGKVFQRFEKLDEFAQGTGLGLSICKAIAEAMGGKVGFESVHNEGSLFWAFLPCEVDTLSMVEEKKEENISGGEFGANDEVMEKSAGRKTILIAEDIQSNYQLVSTILKDHYDLLHAENGQKAVEIARSQHVDLLLMDMKMPVLDGLKATAEIRKFNASLPIVALTAHAFDSDRIAAIKVGCNEYLVKPLEKMKLMVALKKYL</sequence>
<dbReference type="CDD" id="cd00130">
    <property type="entry name" value="PAS"/>
    <property type="match status" value="1"/>
</dbReference>
<evidence type="ECO:0000256" key="3">
    <source>
        <dbReference type="ARBA" id="ARBA00022553"/>
    </source>
</evidence>
<dbReference type="SMART" id="SM00387">
    <property type="entry name" value="HATPase_c"/>
    <property type="match status" value="1"/>
</dbReference>
<dbReference type="InterPro" id="IPR013655">
    <property type="entry name" value="PAS_fold_3"/>
</dbReference>
<dbReference type="InterPro" id="IPR000014">
    <property type="entry name" value="PAS"/>
</dbReference>
<dbReference type="Pfam" id="PF08447">
    <property type="entry name" value="PAS_3"/>
    <property type="match status" value="1"/>
</dbReference>
<evidence type="ECO:0000313" key="12">
    <source>
        <dbReference type="EMBL" id="SDI71962.1"/>
    </source>
</evidence>
<dbReference type="PROSITE" id="PS50112">
    <property type="entry name" value="PAS"/>
    <property type="match status" value="3"/>
</dbReference>
<dbReference type="EC" id="2.7.13.3" evidence="2"/>
<reference evidence="13 14" key="1">
    <citation type="submission" date="2016-10" db="EMBL/GenBank/DDBJ databases">
        <authorList>
            <person name="de Groot N.N."/>
        </authorList>
    </citation>
    <scope>NUCLEOTIDE SEQUENCE [LARGE SCALE GENOMIC DNA]</scope>
    <source>
        <strain evidence="11 14">NLAE-zl-C500</strain>
        <strain evidence="12 13">NLAE-zl-C57</strain>
    </source>
</reference>
<dbReference type="SUPFAM" id="SSF55874">
    <property type="entry name" value="ATPase domain of HSP90 chaperone/DNA topoisomerase II/histidine kinase"/>
    <property type="match status" value="1"/>
</dbReference>
<dbReference type="Proteomes" id="UP000183670">
    <property type="component" value="Unassembled WGS sequence"/>
</dbReference>
<dbReference type="InterPro" id="IPR036097">
    <property type="entry name" value="HisK_dim/P_sf"/>
</dbReference>
<dbReference type="SMART" id="SM00448">
    <property type="entry name" value="REC"/>
    <property type="match status" value="1"/>
</dbReference>
<dbReference type="PROSITE" id="PS50109">
    <property type="entry name" value="HIS_KIN"/>
    <property type="match status" value="1"/>
</dbReference>
<feature type="domain" description="PAC" evidence="10">
    <location>
        <begin position="82"/>
        <end position="134"/>
    </location>
</feature>
<dbReference type="NCBIfam" id="TIGR00229">
    <property type="entry name" value="sensory_box"/>
    <property type="match status" value="1"/>
</dbReference>
<dbReference type="InterPro" id="IPR036890">
    <property type="entry name" value="HATPase_C_sf"/>
</dbReference>
<keyword evidence="3 6" id="KW-0597">Phosphoprotein</keyword>
<feature type="modified residue" description="4-aspartylphosphate" evidence="6">
    <location>
        <position position="942"/>
    </location>
</feature>
<dbReference type="PROSITE" id="PS50110">
    <property type="entry name" value="RESPONSE_REGULATORY"/>
    <property type="match status" value="1"/>
</dbReference>
<feature type="domain" description="PAS" evidence="9">
    <location>
        <begin position="2"/>
        <end position="49"/>
    </location>
</feature>
<dbReference type="SUPFAM" id="SSF47384">
    <property type="entry name" value="Homodimeric domain of signal transducing histidine kinase"/>
    <property type="match status" value="1"/>
</dbReference>
<dbReference type="InterPro" id="IPR011006">
    <property type="entry name" value="CheY-like_superfamily"/>
</dbReference>
<dbReference type="Pfam" id="PF00512">
    <property type="entry name" value="HisKA"/>
    <property type="match status" value="1"/>
</dbReference>
<evidence type="ECO:0000256" key="6">
    <source>
        <dbReference type="PROSITE-ProRule" id="PRU00169"/>
    </source>
</evidence>
<dbReference type="InterPro" id="IPR000700">
    <property type="entry name" value="PAS-assoc_C"/>
</dbReference>
<dbReference type="RefSeq" id="WP_074559107.1">
    <property type="nucleotide sequence ID" value="NZ_FMYE01000037.1"/>
</dbReference>
<dbReference type="Gene3D" id="1.10.287.130">
    <property type="match status" value="1"/>
</dbReference>
<name>A0A1G6G8F6_BACOV</name>
<organism evidence="11 14">
    <name type="scientific">Bacteroides ovatus</name>
    <dbReference type="NCBI Taxonomy" id="28116"/>
    <lineage>
        <taxon>Bacteria</taxon>
        <taxon>Pseudomonadati</taxon>
        <taxon>Bacteroidota</taxon>
        <taxon>Bacteroidia</taxon>
        <taxon>Bacteroidales</taxon>
        <taxon>Bacteroidaceae</taxon>
        <taxon>Bacteroides</taxon>
    </lineage>
</organism>
<dbReference type="InterPro" id="IPR035965">
    <property type="entry name" value="PAS-like_dom_sf"/>
</dbReference>
<keyword evidence="4" id="KW-0808">Transferase</keyword>
<evidence type="ECO:0000256" key="5">
    <source>
        <dbReference type="ARBA" id="ARBA00022777"/>
    </source>
</evidence>
<dbReference type="PANTHER" id="PTHR43047">
    <property type="entry name" value="TWO-COMPONENT HISTIDINE PROTEIN KINASE"/>
    <property type="match status" value="1"/>
</dbReference>
<dbReference type="Gene3D" id="3.40.50.2300">
    <property type="match status" value="1"/>
</dbReference>
<evidence type="ECO:0000259" key="8">
    <source>
        <dbReference type="PROSITE" id="PS50110"/>
    </source>
</evidence>
<dbReference type="GO" id="GO:0000155">
    <property type="term" value="F:phosphorelay sensor kinase activity"/>
    <property type="evidence" value="ECO:0007669"/>
    <property type="project" value="InterPro"/>
</dbReference>
<dbReference type="InterPro" id="IPR003661">
    <property type="entry name" value="HisK_dim/P_dom"/>
</dbReference>
<evidence type="ECO:0000313" key="14">
    <source>
        <dbReference type="Proteomes" id="UP000183670"/>
    </source>
</evidence>
<dbReference type="PROSITE" id="PS50113">
    <property type="entry name" value="PAC"/>
    <property type="match status" value="1"/>
</dbReference>
<dbReference type="Pfam" id="PF08448">
    <property type="entry name" value="PAS_4"/>
    <property type="match status" value="1"/>
</dbReference>
<proteinExistence type="predicted"/>
<evidence type="ECO:0000256" key="4">
    <source>
        <dbReference type="ARBA" id="ARBA00022679"/>
    </source>
</evidence>
<keyword evidence="5" id="KW-0418">Kinase</keyword>
<gene>
    <name evidence="11" type="ORF">SAMN05192581_103730</name>
    <name evidence="12" type="ORF">SAMN05192582_10693</name>
</gene>
<feature type="domain" description="PAS" evidence="9">
    <location>
        <begin position="409"/>
        <end position="444"/>
    </location>
</feature>
<dbReference type="Pfam" id="PF00072">
    <property type="entry name" value="Response_reg"/>
    <property type="match status" value="1"/>
</dbReference>
<dbReference type="AlphaFoldDB" id="A0A1G6G8F6"/>
<dbReference type="InterPro" id="IPR005467">
    <property type="entry name" value="His_kinase_dom"/>
</dbReference>
<evidence type="ECO:0000313" key="11">
    <source>
        <dbReference type="EMBL" id="SDB78267.1"/>
    </source>
</evidence>
<dbReference type="Proteomes" id="UP000181870">
    <property type="component" value="Unassembled WGS sequence"/>
</dbReference>
<dbReference type="InterPro" id="IPR004358">
    <property type="entry name" value="Sig_transdc_His_kin-like_C"/>
</dbReference>
<dbReference type="Gene3D" id="3.30.450.20">
    <property type="entry name" value="PAS domain"/>
    <property type="match status" value="4"/>
</dbReference>
<dbReference type="CDD" id="cd00082">
    <property type="entry name" value="HisKA"/>
    <property type="match status" value="1"/>
</dbReference>
<dbReference type="Gene3D" id="3.30.565.10">
    <property type="entry name" value="Histidine kinase-like ATPase, C-terminal domain"/>
    <property type="match status" value="1"/>
</dbReference>
<dbReference type="SUPFAM" id="SSF52172">
    <property type="entry name" value="CheY-like"/>
    <property type="match status" value="1"/>
</dbReference>
<dbReference type="GO" id="GO:0005886">
    <property type="term" value="C:plasma membrane"/>
    <property type="evidence" value="ECO:0007669"/>
    <property type="project" value="TreeGrafter"/>
</dbReference>
<evidence type="ECO:0000259" key="7">
    <source>
        <dbReference type="PROSITE" id="PS50109"/>
    </source>
</evidence>
<evidence type="ECO:0000256" key="2">
    <source>
        <dbReference type="ARBA" id="ARBA00012438"/>
    </source>
</evidence>
<dbReference type="InterPro" id="IPR001789">
    <property type="entry name" value="Sig_transdc_resp-reg_receiver"/>
</dbReference>
<dbReference type="Pfam" id="PF02518">
    <property type="entry name" value="HATPase_c"/>
    <property type="match status" value="1"/>
</dbReference>